<dbReference type="Pfam" id="PF00724">
    <property type="entry name" value="Oxidored_FMN"/>
    <property type="match status" value="1"/>
</dbReference>
<evidence type="ECO:0000256" key="3">
    <source>
        <dbReference type="ARBA" id="ARBA00011048"/>
    </source>
</evidence>
<evidence type="ECO:0000259" key="11">
    <source>
        <dbReference type="Pfam" id="PF07992"/>
    </source>
</evidence>
<comment type="cofactor">
    <cofactor evidence="1">
        <name>FMN</name>
        <dbReference type="ChEBI" id="CHEBI:58210"/>
    </cofactor>
</comment>
<keyword evidence="9" id="KW-0411">Iron-sulfur</keyword>
<comment type="caution">
    <text evidence="12">The sequence shown here is derived from an EMBL/GenBank/DDBJ whole genome shotgun (WGS) entry which is preliminary data.</text>
</comment>
<dbReference type="InterPro" id="IPR051793">
    <property type="entry name" value="NADH:flavin_oxidoreductase"/>
</dbReference>
<dbReference type="InterPro" id="IPR036188">
    <property type="entry name" value="FAD/NAD-bd_sf"/>
</dbReference>
<dbReference type="RefSeq" id="WP_120194540.1">
    <property type="nucleotide sequence ID" value="NZ_RAPK01000013.1"/>
</dbReference>
<dbReference type="AlphaFoldDB" id="A0A419UUE6"/>
<dbReference type="GO" id="GO:0010181">
    <property type="term" value="F:FMN binding"/>
    <property type="evidence" value="ECO:0007669"/>
    <property type="project" value="InterPro"/>
</dbReference>
<evidence type="ECO:0000256" key="6">
    <source>
        <dbReference type="ARBA" id="ARBA00022723"/>
    </source>
</evidence>
<dbReference type="InterPro" id="IPR001155">
    <property type="entry name" value="OxRdtase_FMN_N"/>
</dbReference>
<evidence type="ECO:0000256" key="2">
    <source>
        <dbReference type="ARBA" id="ARBA00001966"/>
    </source>
</evidence>
<dbReference type="Proteomes" id="UP000285120">
    <property type="component" value="Unassembled WGS sequence"/>
</dbReference>
<dbReference type="InterPro" id="IPR023753">
    <property type="entry name" value="FAD/NAD-binding_dom"/>
</dbReference>
<dbReference type="PANTHER" id="PTHR42917">
    <property type="entry name" value="2,4-DIENOYL-COA REDUCTASE"/>
    <property type="match status" value="1"/>
</dbReference>
<evidence type="ECO:0000256" key="1">
    <source>
        <dbReference type="ARBA" id="ARBA00001917"/>
    </source>
</evidence>
<dbReference type="InterPro" id="IPR013785">
    <property type="entry name" value="Aldolase_TIM"/>
</dbReference>
<evidence type="ECO:0000313" key="13">
    <source>
        <dbReference type="Proteomes" id="UP000285120"/>
    </source>
</evidence>
<dbReference type="Gene3D" id="3.50.50.60">
    <property type="entry name" value="FAD/NAD(P)-binding domain"/>
    <property type="match status" value="1"/>
</dbReference>
<keyword evidence="5" id="KW-0288">FMN</keyword>
<evidence type="ECO:0000256" key="5">
    <source>
        <dbReference type="ARBA" id="ARBA00022643"/>
    </source>
</evidence>
<evidence type="ECO:0000256" key="9">
    <source>
        <dbReference type="ARBA" id="ARBA00023014"/>
    </source>
</evidence>
<dbReference type="CDD" id="cd02930">
    <property type="entry name" value="DCR_FMN"/>
    <property type="match status" value="1"/>
</dbReference>
<keyword evidence="6" id="KW-0479">Metal-binding</keyword>
<keyword evidence="7" id="KW-0560">Oxidoreductase</keyword>
<dbReference type="SUPFAM" id="SSF51905">
    <property type="entry name" value="FAD/NAD(P)-binding domain"/>
    <property type="match status" value="1"/>
</dbReference>
<dbReference type="GO" id="GO:0051536">
    <property type="term" value="F:iron-sulfur cluster binding"/>
    <property type="evidence" value="ECO:0007669"/>
    <property type="project" value="UniProtKB-KW"/>
</dbReference>
<dbReference type="Gene3D" id="3.40.50.720">
    <property type="entry name" value="NAD(P)-binding Rossmann-like Domain"/>
    <property type="match status" value="1"/>
</dbReference>
<proteinExistence type="inferred from homology"/>
<keyword evidence="13" id="KW-1185">Reference proteome</keyword>
<gene>
    <name evidence="12" type="ORF">ATL39_3415</name>
</gene>
<dbReference type="PRINTS" id="PR00368">
    <property type="entry name" value="FADPNR"/>
</dbReference>
<keyword evidence="4" id="KW-0285">Flavoprotein</keyword>
<dbReference type="GO" id="GO:0046872">
    <property type="term" value="F:metal ion binding"/>
    <property type="evidence" value="ECO:0007669"/>
    <property type="project" value="UniProtKB-KW"/>
</dbReference>
<evidence type="ECO:0000313" key="12">
    <source>
        <dbReference type="EMBL" id="RKD68141.1"/>
    </source>
</evidence>
<name>A0A419UUE6_9BACL</name>
<sequence>MSYPALLSPISINQLVLPTKVMMGSMHVGLEGEENGLEKMKAFYVRRAREHVGLIVTGGAAVTPEGSGGANFMSLYQDKDIEQWTELTEAVHEAGGRIAVQLFHAGRYAYKALTGLDPVSASALQSSINPDVPVELSEENIQRTIQAFSDAAVRAKKSGFDAVEIMGSEGYLLNQFMSPLTNHRTDQWGGSFENRLRFPLTVAEAVRRAVGPDYPVIFRMSGLDLMEGSTTEEETIIWAGKLEEAGMDALNIGIGWHESRTPTITMKVPRNYFTPVAASIKKRVTIPVITSNRINNPEDAEAILQEDKADIVSMARPFLADPEIITKAINGRPEEINTCIACNQACLDHVFENKSASCMVNPEAGRELTFIINKAAAPKNILIIGAGPAGLEAARVSALKGHHVTLADEKDEIGGQLLYARTVPGKSEFNETLRYYSFQLKKLGVSIQLGTSISAEHPLVQKADDIILASGILPRQPKIKGMETHTVFSYRDVFEGNAELQGSIVMIGGGGIACDLALVLYKKGYTDITLLQRGRKFAKGLGKTTRWITLGELRRSNIQMIGEVTYKEITPEGVLILHEQREILAKADTIITASGQLPNQMLASELMEKGKRVHVIGGAKHAVGLDAKFAILNGAETANAL</sequence>
<comment type="cofactor">
    <cofactor evidence="2">
        <name>[4Fe-4S] cluster</name>
        <dbReference type="ChEBI" id="CHEBI:49883"/>
    </cofactor>
</comment>
<keyword evidence="8" id="KW-0408">Iron</keyword>
<dbReference type="GO" id="GO:0016491">
    <property type="term" value="F:oxidoreductase activity"/>
    <property type="evidence" value="ECO:0007669"/>
    <property type="project" value="UniProtKB-KW"/>
</dbReference>
<dbReference type="Pfam" id="PF07992">
    <property type="entry name" value="Pyr_redox_2"/>
    <property type="match status" value="1"/>
</dbReference>
<organism evidence="12 13">
    <name type="scientific">Sinobaca qinghaiensis</name>
    <dbReference type="NCBI Taxonomy" id="342944"/>
    <lineage>
        <taxon>Bacteria</taxon>
        <taxon>Bacillati</taxon>
        <taxon>Bacillota</taxon>
        <taxon>Bacilli</taxon>
        <taxon>Bacillales</taxon>
        <taxon>Sporolactobacillaceae</taxon>
        <taxon>Sinobaca</taxon>
    </lineage>
</organism>
<feature type="domain" description="FAD/NAD(P)-binding" evidence="11">
    <location>
        <begin position="380"/>
        <end position="604"/>
    </location>
</feature>
<dbReference type="SUPFAM" id="SSF51971">
    <property type="entry name" value="Nucleotide-binding domain"/>
    <property type="match status" value="1"/>
</dbReference>
<dbReference type="EMBL" id="RAPK01000013">
    <property type="protein sequence ID" value="RKD68141.1"/>
    <property type="molecule type" value="Genomic_DNA"/>
</dbReference>
<dbReference type="SUPFAM" id="SSF51395">
    <property type="entry name" value="FMN-linked oxidoreductases"/>
    <property type="match status" value="1"/>
</dbReference>
<comment type="similarity">
    <text evidence="3">In the N-terminal section; belongs to the NADH:flavin oxidoreductase/NADH oxidase family.</text>
</comment>
<accession>A0A419UUE6</accession>
<evidence type="ECO:0000256" key="7">
    <source>
        <dbReference type="ARBA" id="ARBA00023002"/>
    </source>
</evidence>
<dbReference type="Gene3D" id="3.20.20.70">
    <property type="entry name" value="Aldolase class I"/>
    <property type="match status" value="1"/>
</dbReference>
<evidence type="ECO:0000256" key="4">
    <source>
        <dbReference type="ARBA" id="ARBA00022630"/>
    </source>
</evidence>
<evidence type="ECO:0000256" key="8">
    <source>
        <dbReference type="ARBA" id="ARBA00023004"/>
    </source>
</evidence>
<dbReference type="PANTHER" id="PTHR42917:SF2">
    <property type="entry name" value="2,4-DIENOYL-COA REDUCTASE [(2E)-ENOYL-COA-PRODUCING]"/>
    <property type="match status" value="1"/>
</dbReference>
<dbReference type="OrthoDB" id="9772736at2"/>
<evidence type="ECO:0000259" key="10">
    <source>
        <dbReference type="Pfam" id="PF00724"/>
    </source>
</evidence>
<reference evidence="12 13" key="1">
    <citation type="submission" date="2018-09" db="EMBL/GenBank/DDBJ databases">
        <title>Genomic Encyclopedia of Archaeal and Bacterial Type Strains, Phase II (KMG-II): from individual species to whole genera.</title>
        <authorList>
            <person name="Goeker M."/>
        </authorList>
    </citation>
    <scope>NUCLEOTIDE SEQUENCE [LARGE SCALE GENOMIC DNA]</scope>
    <source>
        <strain evidence="12 13">DSM 17008</strain>
    </source>
</reference>
<feature type="domain" description="NADH:flavin oxidoreductase/NADH oxidase N-terminal" evidence="10">
    <location>
        <begin position="6"/>
        <end position="334"/>
    </location>
</feature>
<protein>
    <submittedName>
        <fullName evidence="12">2,4-dienoyl-CoA reductase</fullName>
    </submittedName>
</protein>